<dbReference type="Proteomes" id="UP000678393">
    <property type="component" value="Unassembled WGS sequence"/>
</dbReference>
<organism evidence="8 9">
    <name type="scientific">Candidula unifasciata</name>
    <dbReference type="NCBI Taxonomy" id="100452"/>
    <lineage>
        <taxon>Eukaryota</taxon>
        <taxon>Metazoa</taxon>
        <taxon>Spiralia</taxon>
        <taxon>Lophotrochozoa</taxon>
        <taxon>Mollusca</taxon>
        <taxon>Gastropoda</taxon>
        <taxon>Heterobranchia</taxon>
        <taxon>Euthyneura</taxon>
        <taxon>Panpulmonata</taxon>
        <taxon>Eupulmonata</taxon>
        <taxon>Stylommatophora</taxon>
        <taxon>Helicina</taxon>
        <taxon>Helicoidea</taxon>
        <taxon>Geomitridae</taxon>
        <taxon>Candidula</taxon>
    </lineage>
</organism>
<feature type="non-terminal residue" evidence="8">
    <location>
        <position position="333"/>
    </location>
</feature>
<name>A0A8S3Z6C5_9EUPU</name>
<keyword evidence="9" id="KW-1185">Reference proteome</keyword>
<evidence type="ECO:0000256" key="4">
    <source>
        <dbReference type="ARBA" id="ARBA00023136"/>
    </source>
</evidence>
<evidence type="ECO:0000256" key="2">
    <source>
        <dbReference type="ARBA" id="ARBA00022692"/>
    </source>
</evidence>
<dbReference type="InterPro" id="IPR027359">
    <property type="entry name" value="Volt_channel_dom_sf"/>
</dbReference>
<evidence type="ECO:0000313" key="8">
    <source>
        <dbReference type="EMBL" id="CAG5122326.1"/>
    </source>
</evidence>
<dbReference type="GO" id="GO:0001518">
    <property type="term" value="C:voltage-gated sodium channel complex"/>
    <property type="evidence" value="ECO:0007669"/>
    <property type="project" value="TreeGrafter"/>
</dbReference>
<evidence type="ECO:0000256" key="5">
    <source>
        <dbReference type="SAM" id="MobiDB-lite"/>
    </source>
</evidence>
<dbReference type="Gene3D" id="1.20.120.350">
    <property type="entry name" value="Voltage-gated potassium channels. Chain C"/>
    <property type="match status" value="1"/>
</dbReference>
<dbReference type="AlphaFoldDB" id="A0A8S3Z6C5"/>
<reference evidence="8" key="1">
    <citation type="submission" date="2021-04" db="EMBL/GenBank/DDBJ databases">
        <authorList>
            <consortium name="Molecular Ecology Group"/>
        </authorList>
    </citation>
    <scope>NUCLEOTIDE SEQUENCE</scope>
</reference>
<proteinExistence type="predicted"/>
<evidence type="ECO:0000259" key="7">
    <source>
        <dbReference type="Pfam" id="PF00520"/>
    </source>
</evidence>
<accession>A0A8S3Z6C5</accession>
<evidence type="ECO:0000256" key="3">
    <source>
        <dbReference type="ARBA" id="ARBA00022989"/>
    </source>
</evidence>
<keyword evidence="4 6" id="KW-0472">Membrane</keyword>
<dbReference type="InterPro" id="IPR043203">
    <property type="entry name" value="VGCC_Ca_Na"/>
</dbReference>
<comment type="caution">
    <text evidence="8">The sequence shown here is derived from an EMBL/GenBank/DDBJ whole genome shotgun (WGS) entry which is preliminary data.</text>
</comment>
<feature type="domain" description="Ion transport" evidence="7">
    <location>
        <begin position="237"/>
        <end position="333"/>
    </location>
</feature>
<comment type="subcellular location">
    <subcellularLocation>
        <location evidence="1">Membrane</location>
        <topology evidence="1">Multi-pass membrane protein</topology>
    </subcellularLocation>
</comment>
<dbReference type="PANTHER" id="PTHR10037">
    <property type="entry name" value="VOLTAGE-GATED CATION CHANNEL CALCIUM AND SODIUM"/>
    <property type="match status" value="1"/>
</dbReference>
<feature type="transmembrane region" description="Helical" evidence="6">
    <location>
        <begin position="231"/>
        <end position="254"/>
    </location>
</feature>
<dbReference type="GO" id="GO:0086010">
    <property type="term" value="P:membrane depolarization during action potential"/>
    <property type="evidence" value="ECO:0007669"/>
    <property type="project" value="TreeGrafter"/>
</dbReference>
<evidence type="ECO:0000313" key="9">
    <source>
        <dbReference type="Proteomes" id="UP000678393"/>
    </source>
</evidence>
<feature type="non-terminal residue" evidence="8">
    <location>
        <position position="1"/>
    </location>
</feature>
<feature type="compositionally biased region" description="Basic and acidic residues" evidence="5">
    <location>
        <begin position="120"/>
        <end position="129"/>
    </location>
</feature>
<gene>
    <name evidence="8" type="ORF">CUNI_LOCUS7884</name>
</gene>
<dbReference type="OrthoDB" id="2984333at2759"/>
<dbReference type="SUPFAM" id="SSF81324">
    <property type="entry name" value="Voltage-gated potassium channels"/>
    <property type="match status" value="1"/>
</dbReference>
<feature type="compositionally biased region" description="Low complexity" evidence="5">
    <location>
        <begin position="105"/>
        <end position="115"/>
    </location>
</feature>
<dbReference type="GO" id="GO:0019228">
    <property type="term" value="P:neuronal action potential"/>
    <property type="evidence" value="ECO:0007669"/>
    <property type="project" value="TreeGrafter"/>
</dbReference>
<dbReference type="Pfam" id="PF00520">
    <property type="entry name" value="Ion_trans"/>
    <property type="match status" value="1"/>
</dbReference>
<evidence type="ECO:0000256" key="6">
    <source>
        <dbReference type="SAM" id="Phobius"/>
    </source>
</evidence>
<dbReference type="FunFam" id="1.20.120.350:FF:000068">
    <property type="entry name" value="Sodium channel protein"/>
    <property type="match status" value="1"/>
</dbReference>
<dbReference type="EMBL" id="CAJHNH020001261">
    <property type="protein sequence ID" value="CAG5122326.1"/>
    <property type="molecule type" value="Genomic_DNA"/>
</dbReference>
<feature type="transmembrane region" description="Helical" evidence="6">
    <location>
        <begin position="274"/>
        <end position="296"/>
    </location>
</feature>
<feature type="region of interest" description="Disordered" evidence="5">
    <location>
        <begin position="78"/>
        <end position="129"/>
    </location>
</feature>
<feature type="region of interest" description="Disordered" evidence="5">
    <location>
        <begin position="152"/>
        <end position="185"/>
    </location>
</feature>
<protein>
    <recommendedName>
        <fullName evidence="7">Ion transport domain-containing protein</fullName>
    </recommendedName>
</protein>
<dbReference type="InterPro" id="IPR005821">
    <property type="entry name" value="Ion_trans_dom"/>
</dbReference>
<evidence type="ECO:0000256" key="1">
    <source>
        <dbReference type="ARBA" id="ARBA00004141"/>
    </source>
</evidence>
<dbReference type="PANTHER" id="PTHR10037:SF288">
    <property type="entry name" value="SODIUM CHANNEL PROTEIN PARA"/>
    <property type="match status" value="1"/>
</dbReference>
<dbReference type="GO" id="GO:0005248">
    <property type="term" value="F:voltage-gated sodium channel activity"/>
    <property type="evidence" value="ECO:0007669"/>
    <property type="project" value="TreeGrafter"/>
</dbReference>
<sequence length="333" mass="37540">HSLSLQGSPYNHRRSGRGSNWRKPVPTAKRIGHFADRQPLVHHNLENIPLPYADDSTPVTPSSEDLCNYNFVRNVPNGHRFSYPSQRRPGVPGPDGPGGARQTCSRRSSFTSNHSRTSRTSRDSQAGDHSKMETLLNIKKYKVPDVVLDKSKLEKDQDSVSSGSGHGPEKEKTSESNPFLSHSPGGPNVEMKGFASMASIHQKTMKDVMWKYFCTWDCHPNFQKLQRIVNLFIMDAFIDLFITVCILVNTFFMALDHHDMDENLKMVSKKANEVFTAIFAAEAFLKILALSPVIYFKDGWNIFDSIIVVLSLMELSMEEIKLPGLSVLRAFRL</sequence>
<keyword evidence="2 6" id="KW-0812">Transmembrane</keyword>
<keyword evidence="3 6" id="KW-1133">Transmembrane helix</keyword>
<feature type="region of interest" description="Disordered" evidence="5">
    <location>
        <begin position="1"/>
        <end position="29"/>
    </location>
</feature>